<feature type="transmembrane region" description="Helical" evidence="5">
    <location>
        <begin position="373"/>
        <end position="395"/>
    </location>
</feature>
<name>A0A225VL37_9STRA</name>
<feature type="chain" id="PRO_5012036430" description="Polycystin cation channel PKD1/PKD2 domain-containing protein" evidence="6">
    <location>
        <begin position="18"/>
        <end position="592"/>
    </location>
</feature>
<keyword evidence="6" id="KW-0732">Signal</keyword>
<keyword evidence="4 5" id="KW-0472">Membrane</keyword>
<feature type="signal peptide" evidence="6">
    <location>
        <begin position="1"/>
        <end position="17"/>
    </location>
</feature>
<dbReference type="STRING" id="4795.A0A225VL37"/>
<dbReference type="InterPro" id="IPR013122">
    <property type="entry name" value="PKD1_2_channel"/>
</dbReference>
<evidence type="ECO:0000313" key="9">
    <source>
        <dbReference type="Proteomes" id="UP000198211"/>
    </source>
</evidence>
<evidence type="ECO:0000256" key="4">
    <source>
        <dbReference type="ARBA" id="ARBA00023136"/>
    </source>
</evidence>
<evidence type="ECO:0000313" key="8">
    <source>
        <dbReference type="EMBL" id="OWZ06052.1"/>
    </source>
</evidence>
<proteinExistence type="predicted"/>
<dbReference type="PANTHER" id="PTHR10877">
    <property type="entry name" value="POLYCYSTIN FAMILY MEMBER"/>
    <property type="match status" value="1"/>
</dbReference>
<feature type="transmembrane region" description="Helical" evidence="5">
    <location>
        <begin position="432"/>
        <end position="454"/>
    </location>
</feature>
<feature type="transmembrane region" description="Helical" evidence="5">
    <location>
        <begin position="225"/>
        <end position="244"/>
    </location>
</feature>
<protein>
    <recommendedName>
        <fullName evidence="7">Polycystin cation channel PKD1/PKD2 domain-containing protein</fullName>
    </recommendedName>
</protein>
<accession>A0A225VL37</accession>
<dbReference type="InterPro" id="IPR051223">
    <property type="entry name" value="Polycystin"/>
</dbReference>
<feature type="transmembrane region" description="Helical" evidence="5">
    <location>
        <begin position="327"/>
        <end position="352"/>
    </location>
</feature>
<dbReference type="GO" id="GO:0016020">
    <property type="term" value="C:membrane"/>
    <property type="evidence" value="ECO:0007669"/>
    <property type="project" value="UniProtKB-SubCell"/>
</dbReference>
<comment type="subcellular location">
    <subcellularLocation>
        <location evidence="1">Membrane</location>
        <topology evidence="1">Multi-pass membrane protein</topology>
    </subcellularLocation>
</comment>
<keyword evidence="2 5" id="KW-0812">Transmembrane</keyword>
<dbReference type="Proteomes" id="UP000198211">
    <property type="component" value="Unassembled WGS sequence"/>
</dbReference>
<evidence type="ECO:0000256" key="3">
    <source>
        <dbReference type="ARBA" id="ARBA00022989"/>
    </source>
</evidence>
<organism evidence="8 9">
    <name type="scientific">Phytophthora megakarya</name>
    <dbReference type="NCBI Taxonomy" id="4795"/>
    <lineage>
        <taxon>Eukaryota</taxon>
        <taxon>Sar</taxon>
        <taxon>Stramenopiles</taxon>
        <taxon>Oomycota</taxon>
        <taxon>Peronosporomycetes</taxon>
        <taxon>Peronosporales</taxon>
        <taxon>Peronosporaceae</taxon>
        <taxon>Phytophthora</taxon>
    </lineage>
</organism>
<sequence length="592" mass="67164">MKKILLALLSFCIFVSAMFEHVPSTSMYNEQYGIISELAPSNVDNITTNSPIKFYNIETIPDIFEWLNYTFIPEVFGTTDYNGDILPKSQWGQVATFNYLLGAVRFAVTNRQQMECNTPTHLGNLYAHCYDSSNTMTDDFFVNFDMNATNAIAEVTQRKETGTWVNSSTKQMVITVVTFNGELQRYAVTDLQFDFTDGGFAKPSISSTSTSSDLYPSQSSIADDVVAMLWFTIHPFLVIVIPSLRRLWMTVHNSSESRTKREKVTVSWDTFIVFTSYLCVNLFYITLFVTQSMITNSEFQTKLSGLRDEGQVDHDNLVSVTRSFRNIAYLAIAQRVCGSLAILLLSNNILNAQDCHARMSIIKRTLAKAVRSAFAFIIAFMVNFIAFAAAGTMLFGHSVAEFSSLQKALETCASMAFGDFDFAIIKAIDYSLIYYCLYMAVQTLVVLNIALALVMDAFSATTSKNSDKMAYGRVIRIFYREYIENLFNKFCSKATKKTYRETLRPSELLEKLTKPSHHQYVTPSHLQSLFPQIPSDILENTFTDLKTECRRLPEREGDAAIAIFIERQFEDRLKPLLDKKFALLAERLQQNT</sequence>
<dbReference type="Pfam" id="PF08016">
    <property type="entry name" value="PKD_channel"/>
    <property type="match status" value="1"/>
</dbReference>
<keyword evidence="3 5" id="KW-1133">Transmembrane helix</keyword>
<dbReference type="OrthoDB" id="444119at2759"/>
<evidence type="ECO:0000259" key="7">
    <source>
        <dbReference type="Pfam" id="PF08016"/>
    </source>
</evidence>
<evidence type="ECO:0000256" key="6">
    <source>
        <dbReference type="SAM" id="SignalP"/>
    </source>
</evidence>
<evidence type="ECO:0000256" key="5">
    <source>
        <dbReference type="SAM" id="Phobius"/>
    </source>
</evidence>
<dbReference type="AlphaFoldDB" id="A0A225VL37"/>
<dbReference type="PANTHER" id="PTHR10877:SF183">
    <property type="entry name" value="AT14535P-RELATED"/>
    <property type="match status" value="1"/>
</dbReference>
<evidence type="ECO:0000256" key="1">
    <source>
        <dbReference type="ARBA" id="ARBA00004141"/>
    </source>
</evidence>
<reference evidence="9" key="1">
    <citation type="submission" date="2017-03" db="EMBL/GenBank/DDBJ databases">
        <title>Phytopthora megakarya and P. palmivora, two closely related causual agents of cacao black pod achieved similar genome size and gene model numbers by different mechanisms.</title>
        <authorList>
            <person name="Ali S."/>
            <person name="Shao J."/>
            <person name="Larry D.J."/>
            <person name="Kronmiller B."/>
            <person name="Shen D."/>
            <person name="Strem M.D."/>
            <person name="Melnick R.L."/>
            <person name="Guiltinan M.J."/>
            <person name="Tyler B.M."/>
            <person name="Meinhardt L.W."/>
            <person name="Bailey B.A."/>
        </authorList>
    </citation>
    <scope>NUCLEOTIDE SEQUENCE [LARGE SCALE GENOMIC DNA]</scope>
    <source>
        <strain evidence="9">zdho120</strain>
    </source>
</reference>
<gene>
    <name evidence="8" type="ORF">PHMEG_00021747</name>
</gene>
<dbReference type="Gene3D" id="1.10.287.70">
    <property type="match status" value="1"/>
</dbReference>
<comment type="caution">
    <text evidence="8">The sequence shown here is derived from an EMBL/GenBank/DDBJ whole genome shotgun (WGS) entry which is preliminary data.</text>
</comment>
<dbReference type="EMBL" id="NBNE01004136">
    <property type="protein sequence ID" value="OWZ06052.1"/>
    <property type="molecule type" value="Genomic_DNA"/>
</dbReference>
<feature type="domain" description="Polycystin cation channel PKD1/PKD2" evidence="7">
    <location>
        <begin position="322"/>
        <end position="460"/>
    </location>
</feature>
<keyword evidence="9" id="KW-1185">Reference proteome</keyword>
<evidence type="ECO:0000256" key="2">
    <source>
        <dbReference type="ARBA" id="ARBA00022692"/>
    </source>
</evidence>
<feature type="transmembrane region" description="Helical" evidence="5">
    <location>
        <begin position="265"/>
        <end position="289"/>
    </location>
</feature>